<evidence type="ECO:0000256" key="3">
    <source>
        <dbReference type="ARBA" id="ARBA00023163"/>
    </source>
</evidence>
<dbReference type="HOGENOM" id="CLU_066193_0_1_4"/>
<reference evidence="6" key="1">
    <citation type="submission" date="2006-01" db="EMBL/GenBank/DDBJ databases">
        <title>Genome of the cyst-dividing bacterium Ramlibacter tataouinensis.</title>
        <authorList>
            <person name="Barakat M."/>
            <person name="Ortet P."/>
            <person name="De Luca G."/>
            <person name="Jourlin-Castelli C."/>
            <person name="Ansaldi M."/>
            <person name="Py B."/>
            <person name="Fichant G."/>
            <person name="Coutinho P."/>
            <person name="Voulhoux R."/>
            <person name="Bastien O."/>
            <person name="Roy S."/>
            <person name="Marechal E."/>
            <person name="Henrissat B."/>
            <person name="Quentin Y."/>
            <person name="Noirot P."/>
            <person name="Filloux A."/>
            <person name="Mejean V."/>
            <person name="DuBow M."/>
            <person name="Barras F."/>
            <person name="Heulin T."/>
        </authorList>
    </citation>
    <scope>NUCLEOTIDE SEQUENCE [LARGE SCALE GENOMIC DNA]</scope>
    <source>
        <strain evidence="6">ATCC BAA-407 / DSM 14655 / LMG 21543 / TTB310</strain>
    </source>
</reference>
<dbReference type="InterPro" id="IPR050204">
    <property type="entry name" value="AraC_XylS_family_regulators"/>
</dbReference>
<keyword evidence="3" id="KW-0804">Transcription</keyword>
<dbReference type="eggNOG" id="COG2207">
    <property type="taxonomic scope" value="Bacteria"/>
</dbReference>
<keyword evidence="6" id="KW-1185">Reference proteome</keyword>
<dbReference type="OrthoDB" id="9809338at2"/>
<keyword evidence="2" id="KW-0238">DNA-binding</keyword>
<protein>
    <submittedName>
        <fullName evidence="5">Transcriptional regulator, AraC family-like protein</fullName>
    </submittedName>
</protein>
<dbReference type="SMART" id="SM00342">
    <property type="entry name" value="HTH_ARAC"/>
    <property type="match status" value="1"/>
</dbReference>
<dbReference type="STRING" id="365046.Rta_02160"/>
<evidence type="ECO:0000256" key="1">
    <source>
        <dbReference type="ARBA" id="ARBA00023015"/>
    </source>
</evidence>
<evidence type="ECO:0000259" key="4">
    <source>
        <dbReference type="PROSITE" id="PS01124"/>
    </source>
</evidence>
<dbReference type="PROSITE" id="PS01124">
    <property type="entry name" value="HTH_ARAC_FAMILY_2"/>
    <property type="match status" value="1"/>
</dbReference>
<dbReference type="Gene3D" id="1.10.10.60">
    <property type="entry name" value="Homeodomain-like"/>
    <property type="match status" value="1"/>
</dbReference>
<dbReference type="PANTHER" id="PTHR46796">
    <property type="entry name" value="HTH-TYPE TRANSCRIPTIONAL ACTIVATOR RHAS-RELATED"/>
    <property type="match status" value="1"/>
</dbReference>
<proteinExistence type="predicted"/>
<dbReference type="KEGG" id="rta:Rta_02160"/>
<dbReference type="GO" id="GO:0003700">
    <property type="term" value="F:DNA-binding transcription factor activity"/>
    <property type="evidence" value="ECO:0007669"/>
    <property type="project" value="InterPro"/>
</dbReference>
<dbReference type="AlphaFoldDB" id="F5Y402"/>
<sequence>MNRRLYLRLPDDPVYAPETDVPAGRLCELRVHEGLASRVAHVVAYRDEIALSQVVEEQVVPDGALRLVVQRQGAAWSTALVGATLAPVVLQYSGRIEGLSITFRPGAAAGLLQVDAAELAGRAVSPGELWGADGRELEGLVAGAAGLRALSRQLQAFLLRRLPPGESLAQARVRHAAGLIARGTDAAPAQVARALEISERRLQQLFSEHLGVSPQAWRRLSRVHGCLRELRRQPDPDWPGFALAMGFYDQAHLINEFRAFCGETPARFQARLGRSVADFSKTAA</sequence>
<dbReference type="Pfam" id="PF20240">
    <property type="entry name" value="DUF6597"/>
    <property type="match status" value="1"/>
</dbReference>
<evidence type="ECO:0000256" key="2">
    <source>
        <dbReference type="ARBA" id="ARBA00023125"/>
    </source>
</evidence>
<dbReference type="RefSeq" id="WP_013899513.1">
    <property type="nucleotide sequence ID" value="NC_015677.1"/>
</dbReference>
<name>F5Y402_RAMTT</name>
<gene>
    <name evidence="5" type="ordered locus">Rta_02160</name>
</gene>
<evidence type="ECO:0000313" key="5">
    <source>
        <dbReference type="EMBL" id="AEG91280.1"/>
    </source>
</evidence>
<organism evidence="5 6">
    <name type="scientific">Ramlibacter tataouinensis (strain ATCC BAA-407 / DSM 14655 / LMG 21543 / TTB310)</name>
    <dbReference type="NCBI Taxonomy" id="365046"/>
    <lineage>
        <taxon>Bacteria</taxon>
        <taxon>Pseudomonadati</taxon>
        <taxon>Pseudomonadota</taxon>
        <taxon>Betaproteobacteria</taxon>
        <taxon>Burkholderiales</taxon>
        <taxon>Comamonadaceae</taxon>
        <taxon>Ramlibacter</taxon>
    </lineage>
</organism>
<reference evidence="5 6" key="2">
    <citation type="journal article" date="2011" name="PLoS ONE">
        <title>The Cyst-Dividing Bacterium Ramlibacter tataouinensis TTB310 Genome Reveals a Well-Stocked Toolbox for Adaptation to a Desert Environment.</title>
        <authorList>
            <person name="De Luca G."/>
            <person name="Barakat M."/>
            <person name="Ortet P."/>
            <person name="Fochesato S."/>
            <person name="Jourlin-Castelli C."/>
            <person name="Ansaldi M."/>
            <person name="Py B."/>
            <person name="Fichant G."/>
            <person name="Coutinho P.M."/>
            <person name="Voulhoux R."/>
            <person name="Bastien O."/>
            <person name="Marechal E."/>
            <person name="Henrissat B."/>
            <person name="Quentin Y."/>
            <person name="Noirot P."/>
            <person name="Filloux A."/>
            <person name="Mejean V."/>
            <person name="Dubow M.S."/>
            <person name="Barras F."/>
            <person name="Barbe V."/>
            <person name="Weissenbach J."/>
            <person name="Mihalcescu I."/>
            <person name="Vermeglio A."/>
            <person name="Achouak W."/>
            <person name="Heulin T."/>
        </authorList>
    </citation>
    <scope>NUCLEOTIDE SEQUENCE [LARGE SCALE GENOMIC DNA]</scope>
    <source>
        <strain evidence="6">ATCC BAA-407 / DSM 14655 / LMG 21543 / TTB310</strain>
    </source>
</reference>
<evidence type="ECO:0000313" key="6">
    <source>
        <dbReference type="Proteomes" id="UP000008385"/>
    </source>
</evidence>
<dbReference type="EMBL" id="CP000245">
    <property type="protein sequence ID" value="AEG91280.1"/>
    <property type="molecule type" value="Genomic_DNA"/>
</dbReference>
<dbReference type="Pfam" id="PF12833">
    <property type="entry name" value="HTH_18"/>
    <property type="match status" value="1"/>
</dbReference>
<dbReference type="InterPro" id="IPR046532">
    <property type="entry name" value="DUF6597"/>
</dbReference>
<feature type="domain" description="HTH araC/xylS-type" evidence="4">
    <location>
        <begin position="190"/>
        <end position="271"/>
    </location>
</feature>
<keyword evidence="1" id="KW-0805">Transcription regulation</keyword>
<accession>F5Y402</accession>
<dbReference type="Proteomes" id="UP000008385">
    <property type="component" value="Chromosome"/>
</dbReference>
<dbReference type="GO" id="GO:0043565">
    <property type="term" value="F:sequence-specific DNA binding"/>
    <property type="evidence" value="ECO:0007669"/>
    <property type="project" value="InterPro"/>
</dbReference>
<dbReference type="InterPro" id="IPR018060">
    <property type="entry name" value="HTH_AraC"/>
</dbReference>